<dbReference type="SUPFAM" id="SSF51197">
    <property type="entry name" value="Clavaminate synthase-like"/>
    <property type="match status" value="1"/>
</dbReference>
<evidence type="ECO:0000313" key="4">
    <source>
        <dbReference type="EMBL" id="KAK5545697.1"/>
    </source>
</evidence>
<dbReference type="GO" id="GO:0046872">
    <property type="term" value="F:metal ion binding"/>
    <property type="evidence" value="ECO:0007669"/>
    <property type="project" value="UniProtKB-KW"/>
</dbReference>
<dbReference type="Proteomes" id="UP001345827">
    <property type="component" value="Unassembled WGS sequence"/>
</dbReference>
<name>A0AAV9QNX0_9PEZI</name>
<dbReference type="Pfam" id="PF03171">
    <property type="entry name" value="2OG-FeII_Oxy"/>
    <property type="match status" value="1"/>
</dbReference>
<dbReference type="PANTHER" id="PTHR47990">
    <property type="entry name" value="2-OXOGLUTARATE (2OG) AND FE(II)-DEPENDENT OXYGENASE SUPERFAMILY PROTEIN-RELATED"/>
    <property type="match status" value="1"/>
</dbReference>
<organism evidence="4 5">
    <name type="scientific">Vermiconidia calcicola</name>
    <dbReference type="NCBI Taxonomy" id="1690605"/>
    <lineage>
        <taxon>Eukaryota</taxon>
        <taxon>Fungi</taxon>
        <taxon>Dikarya</taxon>
        <taxon>Ascomycota</taxon>
        <taxon>Pezizomycotina</taxon>
        <taxon>Dothideomycetes</taxon>
        <taxon>Dothideomycetidae</taxon>
        <taxon>Mycosphaerellales</taxon>
        <taxon>Extremaceae</taxon>
        <taxon>Vermiconidia</taxon>
    </lineage>
</organism>
<comment type="caution">
    <text evidence="4">The sequence shown here is derived from an EMBL/GenBank/DDBJ whole genome shotgun (WGS) entry which is preliminary data.</text>
</comment>
<dbReference type="Gene3D" id="2.60.120.330">
    <property type="entry name" value="B-lactam Antibiotic, Isopenicillin N Synthase, Chain"/>
    <property type="match status" value="1"/>
</dbReference>
<keyword evidence="2" id="KW-0560">Oxidoreductase</keyword>
<feature type="domain" description="Fe2OG dioxygenase" evidence="3">
    <location>
        <begin position="160"/>
        <end position="259"/>
    </location>
</feature>
<proteinExistence type="inferred from homology"/>
<accession>A0AAV9QNX0</accession>
<keyword evidence="5" id="KW-1185">Reference proteome</keyword>
<protein>
    <recommendedName>
        <fullName evidence="3">Fe2OG dioxygenase domain-containing protein</fullName>
    </recommendedName>
</protein>
<dbReference type="EMBL" id="JAXLQG010000001">
    <property type="protein sequence ID" value="KAK5545697.1"/>
    <property type="molecule type" value="Genomic_DNA"/>
</dbReference>
<keyword evidence="2" id="KW-0479">Metal-binding</keyword>
<dbReference type="InterPro" id="IPR044861">
    <property type="entry name" value="IPNS-like_FE2OG_OXY"/>
</dbReference>
<dbReference type="InterPro" id="IPR005123">
    <property type="entry name" value="Oxoglu/Fe-dep_dioxygenase_dom"/>
</dbReference>
<evidence type="ECO:0000313" key="5">
    <source>
        <dbReference type="Proteomes" id="UP001345827"/>
    </source>
</evidence>
<dbReference type="GO" id="GO:0016491">
    <property type="term" value="F:oxidoreductase activity"/>
    <property type="evidence" value="ECO:0007669"/>
    <property type="project" value="UniProtKB-KW"/>
</dbReference>
<dbReference type="InterPro" id="IPR027443">
    <property type="entry name" value="IPNS-like_sf"/>
</dbReference>
<evidence type="ECO:0000259" key="3">
    <source>
        <dbReference type="PROSITE" id="PS51471"/>
    </source>
</evidence>
<evidence type="ECO:0000256" key="2">
    <source>
        <dbReference type="RuleBase" id="RU003682"/>
    </source>
</evidence>
<dbReference type="InterPro" id="IPR050231">
    <property type="entry name" value="Iron_ascorbate_oxido_reductase"/>
</dbReference>
<dbReference type="PROSITE" id="PS51471">
    <property type="entry name" value="FE2OG_OXY"/>
    <property type="match status" value="1"/>
</dbReference>
<reference evidence="4 5" key="1">
    <citation type="submission" date="2023-06" db="EMBL/GenBank/DDBJ databases">
        <title>Black Yeasts Isolated from many extreme environments.</title>
        <authorList>
            <person name="Coleine C."/>
            <person name="Stajich J.E."/>
            <person name="Selbmann L."/>
        </authorList>
    </citation>
    <scope>NUCLEOTIDE SEQUENCE [LARGE SCALE GENOMIC DNA]</scope>
    <source>
        <strain evidence="4 5">CCFEE 5887</strain>
    </source>
</reference>
<dbReference type="AlphaFoldDB" id="A0AAV9QNX0"/>
<keyword evidence="2" id="KW-0408">Iron</keyword>
<sequence>MEEPHFAAPPAGPPPLLSDQQLLCLAQQGWLCVDLPDALSNSINEVLECSREFFRDPSQPKAELYPSKLGTEFGYYHVEDEKEYVTFRCHVHGSSRSAANNSQSPAAKLEGKVANAWRGAGIFLFRILCDISRASDLDLSSWSNILDGTLSMPETEQEMTYTLMRLFQYLPTTGVAEPHSDLGLLTLCVGDGEGLQALDRLESTTDTAAWVNAPAGTRKGTVLIGETMRALSSRTVNTGFHRVVGNPNGRSSVVFALRPSNRHDIDFALFGGEGVVSATDLWKSVQARKVNINSIKELRAKQRERLRSTQPKAGNTESVMMVSDTQIGVNTEGAHCLYLEQRFSCQRAETDYCHPCFSAELALLVASGKRQLYAMLTDEAQDANRQSVHTGCKFGGIMGRSNYLCSWEERRVKVLGSISDLDTREHDDRKDFWGWISL</sequence>
<evidence type="ECO:0000256" key="1">
    <source>
        <dbReference type="ARBA" id="ARBA00008056"/>
    </source>
</evidence>
<comment type="similarity">
    <text evidence="1 2">Belongs to the iron/ascorbate-dependent oxidoreductase family.</text>
</comment>
<gene>
    <name evidence="4" type="ORF">LTR25_000705</name>
</gene>